<dbReference type="OrthoDB" id="237836at2157"/>
<proteinExistence type="predicted"/>
<dbReference type="AlphaFoldDB" id="A0A7D5TC12"/>
<dbReference type="InterPro" id="IPR055959">
    <property type="entry name" value="DUF7537"/>
</dbReference>
<protein>
    <submittedName>
        <fullName evidence="2">Uncharacterized protein</fullName>
    </submittedName>
</protein>
<evidence type="ECO:0000313" key="3">
    <source>
        <dbReference type="Proteomes" id="UP000509346"/>
    </source>
</evidence>
<feature type="region of interest" description="Disordered" evidence="1">
    <location>
        <begin position="289"/>
        <end position="314"/>
    </location>
</feature>
<dbReference type="KEGG" id="hpel:HZS54_13395"/>
<evidence type="ECO:0000313" key="2">
    <source>
        <dbReference type="EMBL" id="QLH82549.1"/>
    </source>
</evidence>
<gene>
    <name evidence="2" type="ORF">HZS54_13395</name>
</gene>
<accession>A0A7D5TC12</accession>
<dbReference type="PROSITE" id="PS51257">
    <property type="entry name" value="PROKAR_LIPOPROTEIN"/>
    <property type="match status" value="1"/>
</dbReference>
<dbReference type="EMBL" id="CP058909">
    <property type="protein sequence ID" value="QLH82549.1"/>
    <property type="molecule type" value="Genomic_DNA"/>
</dbReference>
<dbReference type="RefSeq" id="WP_179917622.1">
    <property type="nucleotide sequence ID" value="NZ_CP058909.1"/>
</dbReference>
<organism evidence="2 3">
    <name type="scientific">Halosimplex pelagicum</name>
    <dbReference type="NCBI Taxonomy" id="869886"/>
    <lineage>
        <taxon>Archaea</taxon>
        <taxon>Methanobacteriati</taxon>
        <taxon>Methanobacteriota</taxon>
        <taxon>Stenosarchaea group</taxon>
        <taxon>Halobacteria</taxon>
        <taxon>Halobacteriales</taxon>
        <taxon>Haloarculaceae</taxon>
        <taxon>Halosimplex</taxon>
    </lineage>
</organism>
<sequence length="314" mass="33347">MTRQWVTAVALVALVALAGCPSLTGTTPSETGQPAENRSPAGTAAPSPPGDTTTGTAVRPTATATVSGPTTTPGAANGSRVRRLLAAHSSALGDDDYELTRSERRRVTGPNGTRADVRRVVARSSAVEDRISGRLTANGTSGPDVTRTNTFVANGTVYRRTVDSGHEPEYAREPAERSHRELHEEMATTGLESLLEAGRYENVSTVERDGRRLARYELAAFDGSPWIRESTVENASGFYLVDREGVVREARLSYRLSDPDAGSTMTVELSYAVETADRLAVERPDWVDEAVEAADGESPAPTSSNRTASAGDPS</sequence>
<evidence type="ECO:0000256" key="1">
    <source>
        <dbReference type="SAM" id="MobiDB-lite"/>
    </source>
</evidence>
<keyword evidence="3" id="KW-1185">Reference proteome</keyword>
<feature type="compositionally biased region" description="Low complexity" evidence="1">
    <location>
        <begin position="39"/>
        <end position="76"/>
    </location>
</feature>
<name>A0A7D5TC12_9EURY</name>
<dbReference type="Proteomes" id="UP000509346">
    <property type="component" value="Chromosome"/>
</dbReference>
<feature type="region of interest" description="Disordered" evidence="1">
    <location>
        <begin position="24"/>
        <end position="78"/>
    </location>
</feature>
<feature type="compositionally biased region" description="Polar residues" evidence="1">
    <location>
        <begin position="24"/>
        <end position="36"/>
    </location>
</feature>
<dbReference type="GeneID" id="56083602"/>
<reference evidence="2 3" key="1">
    <citation type="submission" date="2020-07" db="EMBL/GenBank/DDBJ databases">
        <title>Halosimplex litoreum sp. nov. and Halosimplex rubrum sp. nov., isolated from different salt environments.</title>
        <authorList>
            <person name="Cui H."/>
        </authorList>
    </citation>
    <scope>NUCLEOTIDE SEQUENCE [LARGE SCALE GENOMIC DNA]</scope>
    <source>
        <strain evidence="2 3">R2</strain>
    </source>
</reference>
<dbReference type="Pfam" id="PF24381">
    <property type="entry name" value="DUF7537"/>
    <property type="match status" value="1"/>
</dbReference>